<dbReference type="RefSeq" id="WP_147233368.1">
    <property type="nucleotide sequence ID" value="NZ_QNSB01000012.1"/>
</dbReference>
<name>A0A366IEV9_9MICO</name>
<protein>
    <submittedName>
        <fullName evidence="1">Uncharacterized protein</fullName>
    </submittedName>
</protein>
<sequence length="387" mass="42985">MNSIRFSGFQVVDAQRLSFEYSKNEGSESGELFFESSEPLPFDPNSVARVLYTLIGKAYDDISIDLNVSRDTAEMFRRYVSPATSFLSESGSERNVPRSGNLLNFSGGFDSLAALQLMPSGTKLVSMDFGGPFQREERFFSNFETTTIKTNIVGTEFQMNSWAMMGIAAILASPVYRSKYMTFGGIAGNTPDTIRMHSVASYAPTFPPFAYSGYRNAAYVVGISEAGTAMLIAHHMPELLCDSLVSLAADGSAKKYRKTWLATIAAERLGLDFNIDPAVPPSSPAKWGHHFTTDFASLYILKHAGREVFDTMLRDVPDEVYRVVDLLSLDFFERLNTTNMLKFPAELWGGLMDRATAAGIVPYTERDWSELGEVRQLFSRTFPQVLS</sequence>
<evidence type="ECO:0000313" key="2">
    <source>
        <dbReference type="Proteomes" id="UP000253509"/>
    </source>
</evidence>
<dbReference type="AlphaFoldDB" id="A0A366IEV9"/>
<accession>A0A366IEV9</accession>
<keyword evidence="2" id="KW-1185">Reference proteome</keyword>
<proteinExistence type="predicted"/>
<gene>
    <name evidence="1" type="ORF">DFO65_11248</name>
</gene>
<organism evidence="1 2">
    <name type="scientific">Brevibacterium celere</name>
    <dbReference type="NCBI Taxonomy" id="225845"/>
    <lineage>
        <taxon>Bacteria</taxon>
        <taxon>Bacillati</taxon>
        <taxon>Actinomycetota</taxon>
        <taxon>Actinomycetes</taxon>
        <taxon>Micrococcales</taxon>
        <taxon>Brevibacteriaceae</taxon>
        <taxon>Brevibacterium</taxon>
    </lineage>
</organism>
<reference evidence="1 2" key="1">
    <citation type="submission" date="2018-06" db="EMBL/GenBank/DDBJ databases">
        <title>Freshwater and sediment microbial communities from various areas in North America, analyzing microbe dynamics in response to fracking.</title>
        <authorList>
            <person name="Lamendella R."/>
        </authorList>
    </citation>
    <scope>NUCLEOTIDE SEQUENCE [LARGE SCALE GENOMIC DNA]</scope>
    <source>
        <strain evidence="1 2">3b_TX</strain>
    </source>
</reference>
<evidence type="ECO:0000313" key="1">
    <source>
        <dbReference type="EMBL" id="RBP69514.1"/>
    </source>
</evidence>
<dbReference type="EMBL" id="QNSB01000012">
    <property type="protein sequence ID" value="RBP69514.1"/>
    <property type="molecule type" value="Genomic_DNA"/>
</dbReference>
<dbReference type="Proteomes" id="UP000253509">
    <property type="component" value="Unassembled WGS sequence"/>
</dbReference>
<comment type="caution">
    <text evidence="1">The sequence shown here is derived from an EMBL/GenBank/DDBJ whole genome shotgun (WGS) entry which is preliminary data.</text>
</comment>